<accession>A0A8J3QKA0</accession>
<gene>
    <name evidence="2" type="ORF">Rhe02_93370</name>
</gene>
<dbReference type="CDD" id="cd00448">
    <property type="entry name" value="YjgF_YER057c_UK114_family"/>
    <property type="match status" value="1"/>
</dbReference>
<comment type="caution">
    <text evidence="2">The sequence shown here is derived from an EMBL/GenBank/DDBJ whole genome shotgun (WGS) entry which is preliminary data.</text>
</comment>
<comment type="similarity">
    <text evidence="1">Belongs to the RutC family.</text>
</comment>
<dbReference type="EMBL" id="BONY01000125">
    <property type="protein sequence ID" value="GIH11270.1"/>
    <property type="molecule type" value="Genomic_DNA"/>
</dbReference>
<evidence type="ECO:0000313" key="3">
    <source>
        <dbReference type="Proteomes" id="UP000612899"/>
    </source>
</evidence>
<proteinExistence type="inferred from homology"/>
<dbReference type="InterPro" id="IPR006175">
    <property type="entry name" value="YjgF/YER057c/UK114"/>
</dbReference>
<dbReference type="Proteomes" id="UP000612899">
    <property type="component" value="Unassembled WGS sequence"/>
</dbReference>
<dbReference type="PANTHER" id="PTHR11803">
    <property type="entry name" value="2-IMINOBUTANOATE/2-IMINOPROPANOATE DEAMINASE RIDA"/>
    <property type="match status" value="1"/>
</dbReference>
<organism evidence="2 3">
    <name type="scientific">Rhizocola hellebori</name>
    <dbReference type="NCBI Taxonomy" id="1392758"/>
    <lineage>
        <taxon>Bacteria</taxon>
        <taxon>Bacillati</taxon>
        <taxon>Actinomycetota</taxon>
        <taxon>Actinomycetes</taxon>
        <taxon>Micromonosporales</taxon>
        <taxon>Micromonosporaceae</taxon>
        <taxon>Rhizocola</taxon>
    </lineage>
</organism>
<evidence type="ECO:0000256" key="1">
    <source>
        <dbReference type="ARBA" id="ARBA00010552"/>
    </source>
</evidence>
<keyword evidence="3" id="KW-1185">Reference proteome</keyword>
<reference evidence="2" key="1">
    <citation type="submission" date="2021-01" db="EMBL/GenBank/DDBJ databases">
        <title>Whole genome shotgun sequence of Rhizocola hellebori NBRC 109834.</title>
        <authorList>
            <person name="Komaki H."/>
            <person name="Tamura T."/>
        </authorList>
    </citation>
    <scope>NUCLEOTIDE SEQUENCE</scope>
    <source>
        <strain evidence="2">NBRC 109834</strain>
    </source>
</reference>
<dbReference type="GO" id="GO:0005829">
    <property type="term" value="C:cytosol"/>
    <property type="evidence" value="ECO:0007669"/>
    <property type="project" value="TreeGrafter"/>
</dbReference>
<dbReference type="GO" id="GO:0019239">
    <property type="term" value="F:deaminase activity"/>
    <property type="evidence" value="ECO:0007669"/>
    <property type="project" value="TreeGrafter"/>
</dbReference>
<dbReference type="RefSeq" id="WP_203914985.1">
    <property type="nucleotide sequence ID" value="NZ_BONY01000125.1"/>
</dbReference>
<dbReference type="Pfam" id="PF01042">
    <property type="entry name" value="Ribonuc_L-PSP"/>
    <property type="match status" value="1"/>
</dbReference>
<protein>
    <submittedName>
        <fullName evidence="2">Enamine deaminase RidA</fullName>
    </submittedName>
</protein>
<sequence>MSIEHRLQEVSGVPANASYCHAVVASGRLAFVSGQVAMDEAGNLVGEGDLGAQTRQALRNMQSVLEALGAGWADVVKLTWYLMDVTEIQVVRDVRDEFLRPALGDLPNPASTLIQAGGLFRPGYLVEVEAVVALA</sequence>
<dbReference type="PANTHER" id="PTHR11803:SF58">
    <property type="entry name" value="PROTEIN HMF1-RELATED"/>
    <property type="match status" value="1"/>
</dbReference>
<name>A0A8J3QKA0_9ACTN</name>
<dbReference type="AlphaFoldDB" id="A0A8J3QKA0"/>
<dbReference type="Gene3D" id="3.30.1330.40">
    <property type="entry name" value="RutC-like"/>
    <property type="match status" value="1"/>
</dbReference>
<evidence type="ECO:0000313" key="2">
    <source>
        <dbReference type="EMBL" id="GIH11270.1"/>
    </source>
</evidence>
<dbReference type="InterPro" id="IPR035959">
    <property type="entry name" value="RutC-like_sf"/>
</dbReference>
<dbReference type="SUPFAM" id="SSF55298">
    <property type="entry name" value="YjgF-like"/>
    <property type="match status" value="1"/>
</dbReference>